<protein>
    <submittedName>
        <fullName evidence="2">Chromosome partitioning protein ParA</fullName>
    </submittedName>
</protein>
<dbReference type="InterPro" id="IPR050678">
    <property type="entry name" value="DNA_Partitioning_ATPase"/>
</dbReference>
<evidence type="ECO:0000259" key="1">
    <source>
        <dbReference type="Pfam" id="PF01656"/>
    </source>
</evidence>
<dbReference type="EMBL" id="MRCE01000026">
    <property type="protein sequence ID" value="OKH33812.1"/>
    <property type="molecule type" value="Genomic_DNA"/>
</dbReference>
<dbReference type="SUPFAM" id="SSF52540">
    <property type="entry name" value="P-loop containing nucleoside triphosphate hydrolases"/>
    <property type="match status" value="1"/>
</dbReference>
<dbReference type="RefSeq" id="WP_073595671.1">
    <property type="nucleotide sequence ID" value="NZ_MRCE01000026.1"/>
</dbReference>
<dbReference type="CDD" id="cd02042">
    <property type="entry name" value="ParAB_family"/>
    <property type="match status" value="1"/>
</dbReference>
<dbReference type="Pfam" id="PF01656">
    <property type="entry name" value="CbiA"/>
    <property type="match status" value="1"/>
</dbReference>
<reference evidence="2 3" key="1">
    <citation type="submission" date="2016-11" db="EMBL/GenBank/DDBJ databases">
        <title>Draft Genome Sequences of Nine Cyanobacterial Strains from Diverse Habitats.</title>
        <authorList>
            <person name="Zhu T."/>
            <person name="Hou S."/>
            <person name="Lu X."/>
            <person name="Hess W.R."/>
        </authorList>
    </citation>
    <scope>NUCLEOTIDE SEQUENCE [LARGE SCALE GENOMIC DNA]</scope>
    <source>
        <strain evidence="2 3">IAM M-71</strain>
    </source>
</reference>
<evidence type="ECO:0000313" key="3">
    <source>
        <dbReference type="Proteomes" id="UP000185860"/>
    </source>
</evidence>
<organism evidence="2 3">
    <name type="scientific">[Phormidium ambiguum] IAM M-71</name>
    <dbReference type="NCBI Taxonomy" id="454136"/>
    <lineage>
        <taxon>Bacteria</taxon>
        <taxon>Bacillati</taxon>
        <taxon>Cyanobacteriota</taxon>
        <taxon>Cyanophyceae</taxon>
        <taxon>Oscillatoriophycideae</taxon>
        <taxon>Aerosakkonematales</taxon>
        <taxon>Aerosakkonemataceae</taxon>
        <taxon>Floridanema</taxon>
    </lineage>
</organism>
<sequence>MKIVTVTGYKGGVGKSTTAIHISTYFSDKGKTILVDSDPNRTALSWSQRGRFPFQVADERQAMKMISGQDFVVIDTPARPDSDDMKELAKGCDLLILPTTPDVISLEPMLKTANDLGEANYKALVAIVPPAPSKEGAAIRQELMDNGIPVFQTMIRRSVGFQKAAFEGVPIRDVSDSRSRVAWLDYQALGKEIMEVLADE</sequence>
<dbReference type="InterPro" id="IPR002586">
    <property type="entry name" value="CobQ/CobB/MinD/ParA_Nub-bd_dom"/>
</dbReference>
<dbReference type="Gene3D" id="3.40.50.300">
    <property type="entry name" value="P-loop containing nucleotide triphosphate hydrolases"/>
    <property type="match status" value="1"/>
</dbReference>
<dbReference type="InterPro" id="IPR027417">
    <property type="entry name" value="P-loop_NTPase"/>
</dbReference>
<accession>A0A1U7IB62</accession>
<dbReference type="STRING" id="454136.NIES2119_22140"/>
<proteinExistence type="predicted"/>
<dbReference type="Proteomes" id="UP000185860">
    <property type="component" value="Unassembled WGS sequence"/>
</dbReference>
<comment type="caution">
    <text evidence="2">The sequence shown here is derived from an EMBL/GenBank/DDBJ whole genome shotgun (WGS) entry which is preliminary data.</text>
</comment>
<evidence type="ECO:0000313" key="2">
    <source>
        <dbReference type="EMBL" id="OKH33812.1"/>
    </source>
</evidence>
<dbReference type="OrthoDB" id="9804460at2"/>
<dbReference type="AlphaFoldDB" id="A0A1U7IB62"/>
<name>A0A1U7IB62_9CYAN</name>
<feature type="domain" description="CobQ/CobB/MinD/ParA nucleotide binding" evidence="1">
    <location>
        <begin position="4"/>
        <end position="171"/>
    </location>
</feature>
<gene>
    <name evidence="2" type="ORF">NIES2119_22140</name>
</gene>
<dbReference type="PANTHER" id="PTHR13696">
    <property type="entry name" value="P-LOOP CONTAINING NUCLEOSIDE TRIPHOSPHATE HYDROLASE"/>
    <property type="match status" value="1"/>
</dbReference>
<dbReference type="PANTHER" id="PTHR13696:SF96">
    <property type="entry name" value="COBQ_COBB_MIND_PARA NUCLEOTIDE BINDING DOMAIN-CONTAINING PROTEIN"/>
    <property type="match status" value="1"/>
</dbReference>